<dbReference type="PANTHER" id="PTHR41878:SF1">
    <property type="entry name" value="TNPR PROTEIN"/>
    <property type="match status" value="1"/>
</dbReference>
<name>A0ABV3S794_9GAMM</name>
<evidence type="ECO:0000259" key="1">
    <source>
        <dbReference type="Pfam" id="PF07929"/>
    </source>
</evidence>
<dbReference type="InterPro" id="IPR024047">
    <property type="entry name" value="MM3350-like_sf"/>
</dbReference>
<dbReference type="PANTHER" id="PTHR41878">
    <property type="entry name" value="LEXA REPRESSOR-RELATED"/>
    <property type="match status" value="1"/>
</dbReference>
<evidence type="ECO:0000313" key="3">
    <source>
        <dbReference type="Proteomes" id="UP001556653"/>
    </source>
</evidence>
<organism evidence="2 3">
    <name type="scientific">Spiribacter onubensis</name>
    <dbReference type="NCBI Taxonomy" id="3122420"/>
    <lineage>
        <taxon>Bacteria</taxon>
        <taxon>Pseudomonadati</taxon>
        <taxon>Pseudomonadota</taxon>
        <taxon>Gammaproteobacteria</taxon>
        <taxon>Chromatiales</taxon>
        <taxon>Ectothiorhodospiraceae</taxon>
        <taxon>Spiribacter</taxon>
    </lineage>
</organism>
<dbReference type="SUPFAM" id="SSF159941">
    <property type="entry name" value="MM3350-like"/>
    <property type="match status" value="1"/>
</dbReference>
<dbReference type="InterPro" id="IPR012912">
    <property type="entry name" value="Plasmid_pRiA4b_Orf3-like"/>
</dbReference>
<reference evidence="2 3" key="1">
    <citation type="submission" date="2024-02" db="EMBL/GenBank/DDBJ databases">
        <title>New especies of Spiribacter isolated from saline water.</title>
        <authorList>
            <person name="Leon M.J."/>
            <person name="De La Haba R."/>
            <person name="Sanchez-Porro C."/>
            <person name="Ventosa A."/>
        </authorList>
    </citation>
    <scope>NUCLEOTIDE SEQUENCE [LARGE SCALE GENOMIC DNA]</scope>
    <source>
        <strain evidence="3">ag22IC4-227</strain>
    </source>
</reference>
<comment type="caution">
    <text evidence="2">The sequence shown here is derived from an EMBL/GenBank/DDBJ whole genome shotgun (WGS) entry which is preliminary data.</text>
</comment>
<accession>A0ABV3S794</accession>
<gene>
    <name evidence="2" type="ORF">V6X64_03195</name>
</gene>
<feature type="domain" description="Plasmid pRiA4b Orf3-like" evidence="1">
    <location>
        <begin position="10"/>
        <end position="188"/>
    </location>
</feature>
<protein>
    <submittedName>
        <fullName evidence="2">Plasmid pRiA4b ORF-3 family protein</fullName>
    </submittedName>
</protein>
<proteinExistence type="predicted"/>
<dbReference type="Proteomes" id="UP001556653">
    <property type="component" value="Unassembled WGS sequence"/>
</dbReference>
<dbReference type="Pfam" id="PF07929">
    <property type="entry name" value="PRiA4_ORF3"/>
    <property type="match status" value="1"/>
</dbReference>
<evidence type="ECO:0000313" key="2">
    <source>
        <dbReference type="EMBL" id="MEX0386001.1"/>
    </source>
</evidence>
<dbReference type="EMBL" id="JBAKFJ010000001">
    <property type="protein sequence ID" value="MEX0386001.1"/>
    <property type="molecule type" value="Genomic_DNA"/>
</dbReference>
<keyword evidence="3" id="KW-1185">Reference proteome</keyword>
<dbReference type="RefSeq" id="WP_367966483.1">
    <property type="nucleotide sequence ID" value="NZ_JBAKFJ010000001.1"/>
</dbReference>
<sequence length="204" mass="23538">MAIKDSQWVMRFRVEMTDIEPAIWRLIEVPAGYSFWDLHVAIQDAMGWLDYHLHAFTMPNRGHSGFRSIGIPDPDFDDDTVAGWELPIQSVYAELGDALQYEYDFGDSWMHRVALVGKLLKTPGQRYPRCLEGARACPPEDCGSVSGYYSLLDILADPNHEDYEFMVGWLKGHARSYWPYDPNHFDPAEVKFESPKKRFKLAFP</sequence>
<dbReference type="Gene3D" id="3.10.290.30">
    <property type="entry name" value="MM3350-like"/>
    <property type="match status" value="1"/>
</dbReference>